<protein>
    <submittedName>
        <fullName evidence="7">FAD/NAD(P)-binding domain-containing protein</fullName>
    </submittedName>
</protein>
<evidence type="ECO:0000313" key="8">
    <source>
        <dbReference type="Proteomes" id="UP000307440"/>
    </source>
</evidence>
<proteinExistence type="inferred from homology"/>
<gene>
    <name evidence="7" type="ORF">FA15DRAFT_747219</name>
</gene>
<sequence>MSTKGRVHTQVLVIGGGPAGAYAASALAREGITTVVLEATKFPRYHIGESMLPSLTSFLEFIDVNEKAKGHGFCHKPGAAVKFNQRKKEGSITDTDFVKDRAESGTWNVVRAEFDEMLLRHAAESGATVLEEHKVIEIKFEADGTDGQSRPSSAVYSQASGKQGEIFFDYLVDASGRNGIMSTKYLRNRRMNSSLKNVACWGYWEGGYEMYMPGTRRENAPWFEALTGTRLPQHLLAMQY</sequence>
<evidence type="ECO:0000259" key="6">
    <source>
        <dbReference type="Pfam" id="PF01494"/>
    </source>
</evidence>
<comment type="similarity">
    <text evidence="1">Belongs to the flavin-dependent halogenase family.</text>
</comment>
<feature type="domain" description="FAD-binding" evidence="6">
    <location>
        <begin position="9"/>
        <end position="182"/>
    </location>
</feature>
<dbReference type="OrthoDB" id="3340390at2759"/>
<evidence type="ECO:0000313" key="7">
    <source>
        <dbReference type="EMBL" id="TFK22827.1"/>
    </source>
</evidence>
<dbReference type="PRINTS" id="PR00420">
    <property type="entry name" value="RNGMNOXGNASE"/>
</dbReference>
<keyword evidence="8" id="KW-1185">Reference proteome</keyword>
<dbReference type="Gene3D" id="3.50.50.60">
    <property type="entry name" value="FAD/NAD(P)-binding domain"/>
    <property type="match status" value="1"/>
</dbReference>
<dbReference type="GO" id="GO:0140907">
    <property type="term" value="F:flavin-dependent halogenase activity"/>
    <property type="evidence" value="ECO:0007669"/>
    <property type="project" value="UniProtKB-ARBA"/>
</dbReference>
<dbReference type="InterPro" id="IPR002938">
    <property type="entry name" value="FAD-bd"/>
</dbReference>
<dbReference type="Pfam" id="PF01494">
    <property type="entry name" value="FAD_binding_3"/>
    <property type="match status" value="1"/>
</dbReference>
<dbReference type="EMBL" id="ML210231">
    <property type="protein sequence ID" value="TFK22827.1"/>
    <property type="molecule type" value="Genomic_DNA"/>
</dbReference>
<keyword evidence="4" id="KW-0560">Oxidoreductase</keyword>
<dbReference type="InterPro" id="IPR050816">
    <property type="entry name" value="Flavin-dep_Halogenase_NPB"/>
</dbReference>
<evidence type="ECO:0000256" key="1">
    <source>
        <dbReference type="ARBA" id="ARBA00005706"/>
    </source>
</evidence>
<accession>A0A5C3KRH8</accession>
<dbReference type="PANTHER" id="PTHR43747">
    <property type="entry name" value="FAD-BINDING PROTEIN"/>
    <property type="match status" value="1"/>
</dbReference>
<dbReference type="SUPFAM" id="SSF51905">
    <property type="entry name" value="FAD/NAD(P)-binding domain"/>
    <property type="match status" value="1"/>
</dbReference>
<dbReference type="Proteomes" id="UP000307440">
    <property type="component" value="Unassembled WGS sequence"/>
</dbReference>
<dbReference type="GO" id="GO:0071949">
    <property type="term" value="F:FAD binding"/>
    <property type="evidence" value="ECO:0007669"/>
    <property type="project" value="InterPro"/>
</dbReference>
<organism evidence="7 8">
    <name type="scientific">Coprinopsis marcescibilis</name>
    <name type="common">Agaric fungus</name>
    <name type="synonym">Psathyrella marcescibilis</name>
    <dbReference type="NCBI Taxonomy" id="230819"/>
    <lineage>
        <taxon>Eukaryota</taxon>
        <taxon>Fungi</taxon>
        <taxon>Dikarya</taxon>
        <taxon>Basidiomycota</taxon>
        <taxon>Agaricomycotina</taxon>
        <taxon>Agaricomycetes</taxon>
        <taxon>Agaricomycetidae</taxon>
        <taxon>Agaricales</taxon>
        <taxon>Agaricineae</taxon>
        <taxon>Psathyrellaceae</taxon>
        <taxon>Coprinopsis</taxon>
    </lineage>
</organism>
<evidence type="ECO:0000256" key="3">
    <source>
        <dbReference type="ARBA" id="ARBA00022827"/>
    </source>
</evidence>
<dbReference type="PANTHER" id="PTHR43747:SF5">
    <property type="entry name" value="FAD-BINDING DOMAIN-CONTAINING PROTEIN"/>
    <property type="match status" value="1"/>
</dbReference>
<dbReference type="GO" id="GO:0044550">
    <property type="term" value="P:secondary metabolite biosynthetic process"/>
    <property type="evidence" value="ECO:0007669"/>
    <property type="project" value="UniProtKB-ARBA"/>
</dbReference>
<evidence type="ECO:0000256" key="4">
    <source>
        <dbReference type="ARBA" id="ARBA00023002"/>
    </source>
</evidence>
<dbReference type="AlphaFoldDB" id="A0A5C3KRH8"/>
<reference evidence="7 8" key="1">
    <citation type="journal article" date="2019" name="Nat. Ecol. Evol.">
        <title>Megaphylogeny resolves global patterns of mushroom evolution.</title>
        <authorList>
            <person name="Varga T."/>
            <person name="Krizsan K."/>
            <person name="Foldi C."/>
            <person name="Dima B."/>
            <person name="Sanchez-Garcia M."/>
            <person name="Sanchez-Ramirez S."/>
            <person name="Szollosi G.J."/>
            <person name="Szarkandi J.G."/>
            <person name="Papp V."/>
            <person name="Albert L."/>
            <person name="Andreopoulos W."/>
            <person name="Angelini C."/>
            <person name="Antonin V."/>
            <person name="Barry K.W."/>
            <person name="Bougher N.L."/>
            <person name="Buchanan P."/>
            <person name="Buyck B."/>
            <person name="Bense V."/>
            <person name="Catcheside P."/>
            <person name="Chovatia M."/>
            <person name="Cooper J."/>
            <person name="Damon W."/>
            <person name="Desjardin D."/>
            <person name="Finy P."/>
            <person name="Geml J."/>
            <person name="Haridas S."/>
            <person name="Hughes K."/>
            <person name="Justo A."/>
            <person name="Karasinski D."/>
            <person name="Kautmanova I."/>
            <person name="Kiss B."/>
            <person name="Kocsube S."/>
            <person name="Kotiranta H."/>
            <person name="LaButti K.M."/>
            <person name="Lechner B.E."/>
            <person name="Liimatainen K."/>
            <person name="Lipzen A."/>
            <person name="Lukacs Z."/>
            <person name="Mihaltcheva S."/>
            <person name="Morgado L.N."/>
            <person name="Niskanen T."/>
            <person name="Noordeloos M.E."/>
            <person name="Ohm R.A."/>
            <person name="Ortiz-Santana B."/>
            <person name="Ovrebo C."/>
            <person name="Racz N."/>
            <person name="Riley R."/>
            <person name="Savchenko A."/>
            <person name="Shiryaev A."/>
            <person name="Soop K."/>
            <person name="Spirin V."/>
            <person name="Szebenyi C."/>
            <person name="Tomsovsky M."/>
            <person name="Tulloss R.E."/>
            <person name="Uehling J."/>
            <person name="Grigoriev I.V."/>
            <person name="Vagvolgyi C."/>
            <person name="Papp T."/>
            <person name="Martin F.M."/>
            <person name="Miettinen O."/>
            <person name="Hibbett D.S."/>
            <person name="Nagy L.G."/>
        </authorList>
    </citation>
    <scope>NUCLEOTIDE SEQUENCE [LARGE SCALE GENOMIC DNA]</scope>
    <source>
        <strain evidence="7 8">CBS 121175</strain>
    </source>
</reference>
<keyword evidence="3" id="KW-0274">FAD</keyword>
<evidence type="ECO:0000256" key="5">
    <source>
        <dbReference type="ARBA" id="ARBA00049364"/>
    </source>
</evidence>
<name>A0A5C3KRH8_COPMA</name>
<keyword evidence="2" id="KW-0285">Flavoprotein</keyword>
<dbReference type="InterPro" id="IPR036188">
    <property type="entry name" value="FAD/NAD-bd_sf"/>
</dbReference>
<comment type="catalytic activity">
    <reaction evidence="5">
        <text>melleolide F + FADH2 + chloride + O2 = 6'-chloromelleolide F + FAD + 2 H2O + H(+)</text>
        <dbReference type="Rhea" id="RHEA:67160"/>
        <dbReference type="ChEBI" id="CHEBI:15377"/>
        <dbReference type="ChEBI" id="CHEBI:15378"/>
        <dbReference type="ChEBI" id="CHEBI:15379"/>
        <dbReference type="ChEBI" id="CHEBI:17996"/>
        <dbReference type="ChEBI" id="CHEBI:57692"/>
        <dbReference type="ChEBI" id="CHEBI:58307"/>
        <dbReference type="ChEBI" id="CHEBI:167712"/>
        <dbReference type="ChEBI" id="CHEBI:167713"/>
    </reaction>
    <physiologicalReaction direction="left-to-right" evidence="5">
        <dbReference type="Rhea" id="RHEA:67161"/>
    </physiologicalReaction>
</comment>
<evidence type="ECO:0000256" key="2">
    <source>
        <dbReference type="ARBA" id="ARBA00022630"/>
    </source>
</evidence>